<dbReference type="EMBL" id="RCSS01000785">
    <property type="protein sequence ID" value="RVD90760.1"/>
    <property type="molecule type" value="Genomic_DNA"/>
</dbReference>
<keyword evidence="1" id="KW-1133">Transmembrane helix</keyword>
<evidence type="ECO:0000256" key="1">
    <source>
        <dbReference type="SAM" id="Phobius"/>
    </source>
</evidence>
<proteinExistence type="predicted"/>
<keyword evidence="1" id="KW-0812">Transmembrane</keyword>
<sequence>MKKIEVKKHVPSQTKNKREIINKLLSDELKPIQLTPVHVLIISLLFMANVFLLHLYSKFGSSSSSLQIVFAMLMVLLSLFFGLSLNKKAC</sequence>
<keyword evidence="3" id="KW-1185">Reference proteome</keyword>
<feature type="transmembrane region" description="Helical" evidence="1">
    <location>
        <begin position="68"/>
        <end position="85"/>
    </location>
</feature>
<keyword evidence="1" id="KW-0472">Membrane</keyword>
<name>A0A437AHW0_9MICR</name>
<organism evidence="2 3">
    <name type="scientific">Tubulinosema ratisbonensis</name>
    <dbReference type="NCBI Taxonomy" id="291195"/>
    <lineage>
        <taxon>Eukaryota</taxon>
        <taxon>Fungi</taxon>
        <taxon>Fungi incertae sedis</taxon>
        <taxon>Microsporidia</taxon>
        <taxon>Tubulinosematoidea</taxon>
        <taxon>Tubulinosematidae</taxon>
        <taxon>Tubulinosema</taxon>
    </lineage>
</organism>
<accession>A0A437AHW0</accession>
<reference evidence="2 3" key="1">
    <citation type="submission" date="2018-10" db="EMBL/GenBank/DDBJ databases">
        <title>Draft genome sequence of the microsporidian Tubulinosema ratisbonensis.</title>
        <authorList>
            <person name="Polonais V."/>
            <person name="Peyretaillade E."/>
            <person name="Niehus S."/>
            <person name="Wawrzyniak I."/>
            <person name="Franchet A."/>
            <person name="Gaspin C."/>
            <person name="Reichstadt M."/>
            <person name="Belser C."/>
            <person name="Labadie K."/>
            <person name="Delbac F."/>
            <person name="Ferrandon D."/>
        </authorList>
    </citation>
    <scope>NUCLEOTIDE SEQUENCE [LARGE SCALE GENOMIC DNA]</scope>
    <source>
        <strain evidence="2 3">Franzen</strain>
    </source>
</reference>
<feature type="transmembrane region" description="Helical" evidence="1">
    <location>
        <begin position="37"/>
        <end position="56"/>
    </location>
</feature>
<dbReference type="AlphaFoldDB" id="A0A437AHW0"/>
<evidence type="ECO:0000313" key="3">
    <source>
        <dbReference type="Proteomes" id="UP000282876"/>
    </source>
</evidence>
<evidence type="ECO:0000313" key="2">
    <source>
        <dbReference type="EMBL" id="RVD90760.1"/>
    </source>
</evidence>
<dbReference type="OrthoDB" id="5401193at2759"/>
<protein>
    <submittedName>
        <fullName evidence="2">Sec61 beta subunit</fullName>
    </submittedName>
</protein>
<dbReference type="Proteomes" id="UP000282876">
    <property type="component" value="Unassembled WGS sequence"/>
</dbReference>
<comment type="caution">
    <text evidence="2">The sequence shown here is derived from an EMBL/GenBank/DDBJ whole genome shotgun (WGS) entry which is preliminary data.</text>
</comment>
<gene>
    <name evidence="2" type="ORF">TUBRATIS_28100</name>
</gene>
<dbReference type="VEuPathDB" id="MicrosporidiaDB:TUBRATIS_28100"/>